<dbReference type="OrthoDB" id="6960201at2"/>
<protein>
    <submittedName>
        <fullName evidence="1">DUF2513 domain-containing protein</fullName>
    </submittedName>
</protein>
<name>A0A431WKW5_9BACI</name>
<gene>
    <name evidence="1" type="ORF">EKG37_01440</name>
</gene>
<evidence type="ECO:0000313" key="2">
    <source>
        <dbReference type="Proteomes" id="UP000271374"/>
    </source>
</evidence>
<dbReference type="Pfam" id="PF10711">
    <property type="entry name" value="DUF2513"/>
    <property type="match status" value="1"/>
</dbReference>
<proteinExistence type="predicted"/>
<comment type="caution">
    <text evidence="1">The sequence shown here is derived from an EMBL/GenBank/DDBJ whole genome shotgun (WGS) entry which is preliminary data.</text>
</comment>
<dbReference type="Proteomes" id="UP000271374">
    <property type="component" value="Unassembled WGS sequence"/>
</dbReference>
<keyword evidence="2" id="KW-1185">Reference proteome</keyword>
<evidence type="ECO:0000313" key="1">
    <source>
        <dbReference type="EMBL" id="RTR36248.1"/>
    </source>
</evidence>
<reference evidence="1 2" key="1">
    <citation type="submission" date="2018-12" db="EMBL/GenBank/DDBJ databases">
        <title>Bacillus yapensis draft genome sequence.</title>
        <authorList>
            <person name="Yu L."/>
            <person name="Xu X."/>
            <person name="Tang X."/>
        </authorList>
    </citation>
    <scope>NUCLEOTIDE SEQUENCE [LARGE SCALE GENOMIC DNA]</scope>
    <source>
        <strain evidence="1 2">XXST-01</strain>
    </source>
</reference>
<dbReference type="AlphaFoldDB" id="A0A431WKW5"/>
<dbReference type="RefSeq" id="WP_126405455.1">
    <property type="nucleotide sequence ID" value="NZ_RXNT01000001.1"/>
</dbReference>
<organism evidence="1 2">
    <name type="scientific">Bacillus yapensis</name>
    <dbReference type="NCBI Taxonomy" id="2492960"/>
    <lineage>
        <taxon>Bacteria</taxon>
        <taxon>Bacillati</taxon>
        <taxon>Bacillota</taxon>
        <taxon>Bacilli</taxon>
        <taxon>Bacillales</taxon>
        <taxon>Bacillaceae</taxon>
        <taxon>Bacillus</taxon>
    </lineage>
</organism>
<dbReference type="EMBL" id="RXNT01000001">
    <property type="protein sequence ID" value="RTR36248.1"/>
    <property type="molecule type" value="Genomic_DNA"/>
</dbReference>
<accession>A0A431WKW5</accession>
<dbReference type="InterPro" id="IPR019650">
    <property type="entry name" value="DUF2513"/>
</dbReference>
<sequence>MKRDMELVRDLLKIIEINDDRKELEIPVDWDREVVAYHLKILDQAGFVKNNTKWADNRPMWIFASLTWDGHEFLDSIKDNAIWNKTKEGIKGKGLEFGSVPLEVIKEYAKLQIKNLFGLE</sequence>